<dbReference type="WBParaSite" id="MBELARI_LOCUS4175">
    <property type="protein sequence ID" value="MBELARI_LOCUS4175"/>
    <property type="gene ID" value="MBELARI_LOCUS4175"/>
</dbReference>
<evidence type="ECO:0000256" key="4">
    <source>
        <dbReference type="SAM" id="Coils"/>
    </source>
</evidence>
<dbReference type="GO" id="GO:0003723">
    <property type="term" value="F:RNA binding"/>
    <property type="evidence" value="ECO:0007669"/>
    <property type="project" value="UniProtKB-UniRule"/>
</dbReference>
<dbReference type="CDD" id="cd00590">
    <property type="entry name" value="RRM_SF"/>
    <property type="match status" value="2"/>
</dbReference>
<sequence>MKIEEAQVELAIAQSLLEEEQRKNHENERERERELLGAYNLHQNQQRDMEETFAQLAILRSQEEQLVNESRQNADLKKSITELAAAQLGKAINWKTVFIRGLPAGMSEDQFQLMCLAIIDDLTEKITIKIHQPQSKGECLITFEYDESASKFIEMYNKQKFMDTENVMKIEHGKFTVKNDNLTSSNNQPRSTNGQTIDKTKLFITGIPSWVSVDDIHKWIFEFNPNLQNGKSGISLRKNGDKQTCLASFTNDNDPTKIITKFHNQLYPGSDHELFIYHHRPKQQNRTQQNDIQKRPNDTPKANDEFDLFILGLPQKVNETDVTVIIFRNSPNLLTHSISLKPVGSLQSCKATVKSRIFATLVMSEWNGKNYPGSKSFIKIDFFKPLNRPRDPSRGRATQQLSRPVPRLTPSPTSPTYPPRQHRQDNFQPLQMFHAQQQYQQGLAQNQFAERVETHQVAPTLNSGLPTPQQLHKVLVSGLPADTQIDDLVTAFHPICKIALDFELNPRIVMYGDTDGRFIGIASVAFQTSDAAQKIVHLFNNTQFGSTNNVINFHSILSTFSSEREHMPEFVKLQAGKQAGGSVDILFYLTLSLGVAAMINIGFVIIEQRRARRREWMDRAEKERKQGCEEEQIQQWYLEEVYKEIARKNQQKLREKQNKQLDAIKNPLLALHNLKALNLGDKREPENNTITKDEKMTKISQKHAAKSKDESTQPSNKTQTKKSTVAKGSGAPRLKKMASMQSVLSTIRTAPTMTVEVTQEMSEASN</sequence>
<feature type="compositionally biased region" description="Basic and acidic residues" evidence="5">
    <location>
        <begin position="680"/>
        <end position="697"/>
    </location>
</feature>
<organism evidence="8 9">
    <name type="scientific">Mesorhabditis belari</name>
    <dbReference type="NCBI Taxonomy" id="2138241"/>
    <lineage>
        <taxon>Eukaryota</taxon>
        <taxon>Metazoa</taxon>
        <taxon>Ecdysozoa</taxon>
        <taxon>Nematoda</taxon>
        <taxon>Chromadorea</taxon>
        <taxon>Rhabditida</taxon>
        <taxon>Rhabditina</taxon>
        <taxon>Rhabditomorpha</taxon>
        <taxon>Rhabditoidea</taxon>
        <taxon>Rhabditidae</taxon>
        <taxon>Mesorhabditinae</taxon>
        <taxon>Mesorhabditis</taxon>
    </lineage>
</organism>
<evidence type="ECO:0000259" key="7">
    <source>
        <dbReference type="PROSITE" id="PS50102"/>
    </source>
</evidence>
<keyword evidence="8" id="KW-1185">Reference proteome</keyword>
<feature type="region of interest" description="Disordered" evidence="5">
    <location>
        <begin position="388"/>
        <end position="421"/>
    </location>
</feature>
<dbReference type="InterPro" id="IPR012677">
    <property type="entry name" value="Nucleotide-bd_a/b_plait_sf"/>
</dbReference>
<keyword evidence="4" id="KW-0175">Coiled coil</keyword>
<evidence type="ECO:0000256" key="2">
    <source>
        <dbReference type="ARBA" id="ARBA00022884"/>
    </source>
</evidence>
<proteinExistence type="predicted"/>
<evidence type="ECO:0000313" key="8">
    <source>
        <dbReference type="Proteomes" id="UP000887575"/>
    </source>
</evidence>
<dbReference type="InterPro" id="IPR000504">
    <property type="entry name" value="RRM_dom"/>
</dbReference>
<evidence type="ECO:0000256" key="1">
    <source>
        <dbReference type="ARBA" id="ARBA00022737"/>
    </source>
</evidence>
<evidence type="ECO:0000313" key="9">
    <source>
        <dbReference type="WBParaSite" id="MBELARI_LOCUS4175"/>
    </source>
</evidence>
<keyword evidence="2 3" id="KW-0694">RNA-binding</keyword>
<evidence type="ECO:0000256" key="3">
    <source>
        <dbReference type="PROSITE-ProRule" id="PRU00176"/>
    </source>
</evidence>
<dbReference type="Pfam" id="PF07576">
    <property type="entry name" value="BRAP2"/>
    <property type="match status" value="1"/>
</dbReference>
<reference evidence="9" key="1">
    <citation type="submission" date="2024-02" db="UniProtKB">
        <authorList>
            <consortium name="WormBaseParasite"/>
        </authorList>
    </citation>
    <scope>IDENTIFICATION</scope>
</reference>
<keyword evidence="1" id="KW-0677">Repeat</keyword>
<name>A0AAF3FB45_9BILA</name>
<dbReference type="InterPro" id="IPR011422">
    <property type="entry name" value="BRAP2/ETP1_RRM"/>
</dbReference>
<dbReference type="SUPFAM" id="SSF54928">
    <property type="entry name" value="RNA-binding domain, RBD"/>
    <property type="match status" value="2"/>
</dbReference>
<protein>
    <recommendedName>
        <fullName evidence="7">RRM domain-containing protein</fullName>
    </recommendedName>
</protein>
<dbReference type="SMART" id="SM00360">
    <property type="entry name" value="RRM"/>
    <property type="match status" value="3"/>
</dbReference>
<dbReference type="PROSITE" id="PS50102">
    <property type="entry name" value="RRM"/>
    <property type="match status" value="1"/>
</dbReference>
<dbReference type="Gene3D" id="3.30.70.330">
    <property type="match status" value="2"/>
</dbReference>
<dbReference type="AlphaFoldDB" id="A0AAF3FB45"/>
<dbReference type="Proteomes" id="UP000887575">
    <property type="component" value="Unassembled WGS sequence"/>
</dbReference>
<feature type="compositionally biased region" description="Pro residues" evidence="5">
    <location>
        <begin position="407"/>
        <end position="418"/>
    </location>
</feature>
<accession>A0AAF3FB45</accession>
<feature type="region of interest" description="Disordered" evidence="5">
    <location>
        <begin position="679"/>
        <end position="741"/>
    </location>
</feature>
<evidence type="ECO:0000256" key="5">
    <source>
        <dbReference type="SAM" id="MobiDB-lite"/>
    </source>
</evidence>
<dbReference type="InterPro" id="IPR035979">
    <property type="entry name" value="RBD_domain_sf"/>
</dbReference>
<evidence type="ECO:0000256" key="6">
    <source>
        <dbReference type="SAM" id="Phobius"/>
    </source>
</evidence>
<keyword evidence="6" id="KW-1133">Transmembrane helix</keyword>
<dbReference type="PANTHER" id="PTHR24012">
    <property type="entry name" value="RNA BINDING PROTEIN"/>
    <property type="match status" value="1"/>
</dbReference>
<feature type="compositionally biased region" description="Polar residues" evidence="5">
    <location>
        <begin position="712"/>
        <end position="723"/>
    </location>
</feature>
<feature type="domain" description="RRM" evidence="7">
    <location>
        <begin position="95"/>
        <end position="175"/>
    </location>
</feature>
<keyword evidence="6" id="KW-0472">Membrane</keyword>
<feature type="transmembrane region" description="Helical" evidence="6">
    <location>
        <begin position="585"/>
        <end position="606"/>
    </location>
</feature>
<feature type="coiled-coil region" evidence="4">
    <location>
        <begin position="3"/>
        <end position="33"/>
    </location>
</feature>
<keyword evidence="6" id="KW-0812">Transmembrane</keyword>